<dbReference type="GO" id="GO:0030288">
    <property type="term" value="C:outer membrane-bounded periplasmic space"/>
    <property type="evidence" value="ECO:0007669"/>
    <property type="project" value="TreeGrafter"/>
</dbReference>
<evidence type="ECO:0000256" key="1">
    <source>
        <dbReference type="ARBA" id="ARBA00004196"/>
    </source>
</evidence>
<dbReference type="CDD" id="cd19994">
    <property type="entry name" value="PBP1_ChvE"/>
    <property type="match status" value="1"/>
</dbReference>
<gene>
    <name evidence="4" type="ORF">CYJ32_06325</name>
</gene>
<comment type="subcellular location">
    <subcellularLocation>
        <location evidence="1">Cell envelope</location>
    </subcellularLocation>
</comment>
<evidence type="ECO:0000313" key="4">
    <source>
        <dbReference type="EMBL" id="PKZ15101.1"/>
    </source>
</evidence>
<dbReference type="GO" id="GO:0030246">
    <property type="term" value="F:carbohydrate binding"/>
    <property type="evidence" value="ECO:0007669"/>
    <property type="project" value="TreeGrafter"/>
</dbReference>
<dbReference type="Gene3D" id="3.40.50.2300">
    <property type="match status" value="2"/>
</dbReference>
<dbReference type="Proteomes" id="UP000242263">
    <property type="component" value="Unassembled WGS sequence"/>
</dbReference>
<dbReference type="InterPro" id="IPR025997">
    <property type="entry name" value="SBP_2_dom"/>
</dbReference>
<sequence>MLVELGACSSARGGAQSTQSLEKGATIGISMPTKSAERWNKDGRNLKNKLEKAGYKVILSYADDKPAQQNADIENMVNNNAKIIVVGAKDGTSVGPAVEKAHEAGAKVIAYDRLIMNTQAVDYYATFQLEKVGELQAKYIIDKLGLDKGAKGPFNMEVFTGSPDDNNAKYFFKGAWDLLQPYFKSGVLRSLSKHGGGVDGNSTVDKWQSISVMSWKTEQTQIDMESILDSSYAHDEKLDAVLCPNDDLTQGMINALQVKRPDMKPGSDNWPIITGQDANEISVSNIAKDLQSMTVFKDVAELADSVYAMIVQIAEGKKPSSINGTMNNGAKNVESSLLDPITLTKSNLDVVVKTGFISKERYDQLVN</sequence>
<dbReference type="AlphaFoldDB" id="A0A2I1M4P5"/>
<dbReference type="PANTHER" id="PTHR30036">
    <property type="entry name" value="D-XYLOSE-BINDING PERIPLASMIC PROTEIN"/>
    <property type="match status" value="1"/>
</dbReference>
<evidence type="ECO:0000256" key="2">
    <source>
        <dbReference type="ARBA" id="ARBA00022729"/>
    </source>
</evidence>
<dbReference type="Pfam" id="PF13407">
    <property type="entry name" value="Peripla_BP_4"/>
    <property type="match status" value="1"/>
</dbReference>
<dbReference type="EMBL" id="PKGU01000003">
    <property type="protein sequence ID" value="PKZ15101.1"/>
    <property type="molecule type" value="Genomic_DNA"/>
</dbReference>
<comment type="caution">
    <text evidence="4">The sequence shown here is derived from an EMBL/GenBank/DDBJ whole genome shotgun (WGS) entry which is preliminary data.</text>
</comment>
<evidence type="ECO:0000313" key="5">
    <source>
        <dbReference type="Proteomes" id="UP000242263"/>
    </source>
</evidence>
<dbReference type="RefSeq" id="WP_021617640.1">
    <property type="nucleotide sequence ID" value="NZ_JASOXD010000014.1"/>
</dbReference>
<dbReference type="PANTHER" id="PTHR30036:SF1">
    <property type="entry name" value="D-XYLOSE-BINDING PERIPLASMIC PROTEIN"/>
    <property type="match status" value="1"/>
</dbReference>
<protein>
    <submittedName>
        <fullName evidence="4">ABC transporter substrate-binding protein</fullName>
    </submittedName>
</protein>
<accession>A0A2I1M4P5</accession>
<dbReference type="SUPFAM" id="SSF53822">
    <property type="entry name" value="Periplasmic binding protein-like I"/>
    <property type="match status" value="1"/>
</dbReference>
<reference evidence="4 5" key="1">
    <citation type="submission" date="2017-12" db="EMBL/GenBank/DDBJ databases">
        <title>Phylogenetic diversity of female urinary microbiome.</title>
        <authorList>
            <person name="Thomas-White K."/>
            <person name="Wolfe A.J."/>
        </authorList>
    </citation>
    <scope>NUCLEOTIDE SEQUENCE [LARGE SCALE GENOMIC DNA]</scope>
    <source>
        <strain evidence="4 5">UMB0064</strain>
    </source>
</reference>
<name>A0A2I1M4P5_9BIFI</name>
<evidence type="ECO:0000259" key="3">
    <source>
        <dbReference type="Pfam" id="PF13407"/>
    </source>
</evidence>
<proteinExistence type="predicted"/>
<organism evidence="4 5">
    <name type="scientific">Alloscardovia omnicolens</name>
    <dbReference type="NCBI Taxonomy" id="419015"/>
    <lineage>
        <taxon>Bacteria</taxon>
        <taxon>Bacillati</taxon>
        <taxon>Actinomycetota</taxon>
        <taxon>Actinomycetes</taxon>
        <taxon>Bifidobacteriales</taxon>
        <taxon>Bifidobacteriaceae</taxon>
        <taxon>Alloscardovia</taxon>
    </lineage>
</organism>
<dbReference type="InterPro" id="IPR050555">
    <property type="entry name" value="Bact_Solute-Bind_Prot2"/>
</dbReference>
<keyword evidence="2" id="KW-0732">Signal</keyword>
<feature type="domain" description="Periplasmic binding protein" evidence="3">
    <location>
        <begin position="27"/>
        <end position="318"/>
    </location>
</feature>
<dbReference type="InterPro" id="IPR028082">
    <property type="entry name" value="Peripla_BP_I"/>
</dbReference>